<dbReference type="RefSeq" id="WP_213035538.1">
    <property type="nucleotide sequence ID" value="NZ_CAJNBL010000008.1"/>
</dbReference>
<name>A0A916F8K4_9PROT</name>
<dbReference type="EMBL" id="CAJNBL010000008">
    <property type="protein sequence ID" value="CAE6704030.1"/>
    <property type="molecule type" value="Genomic_DNA"/>
</dbReference>
<dbReference type="AlphaFoldDB" id="A0A916F8K4"/>
<sequence>MFRDRKDAACKLVQKLLRYRGTHPLILAIPRGAVPMAKIIAETLDGEMDVVLVRKLRAPGNPEFAIGSVDESGWTYLAEYAEQIAGGQQYIEAEKTAQLEILRQRRASYTPVHSALEPAGRTVIVVDDGLATGSTMIAALHALRARHPQKLVCAVPVSPPDTLARVSSYADEVICLLAPESFSAVGQFYQSFPQVSDEEVVQILAACRPNPSHQQSSEK</sequence>
<keyword evidence="2" id="KW-0328">Glycosyltransferase</keyword>
<dbReference type="GO" id="GO:0016757">
    <property type="term" value="F:glycosyltransferase activity"/>
    <property type="evidence" value="ECO:0007669"/>
    <property type="project" value="UniProtKB-KW"/>
</dbReference>
<feature type="domain" description="Phosphoribosyltransferase" evidence="1">
    <location>
        <begin position="8"/>
        <end position="186"/>
    </location>
</feature>
<dbReference type="Proteomes" id="UP000675882">
    <property type="component" value="Unassembled WGS sequence"/>
</dbReference>
<reference evidence="2" key="1">
    <citation type="submission" date="2021-02" db="EMBL/GenBank/DDBJ databases">
        <authorList>
            <person name="Han P."/>
        </authorList>
    </citation>
    <scope>NUCLEOTIDE SEQUENCE</scope>
    <source>
        <strain evidence="2">Candidatus Nitrotoga sp. ZN8</strain>
    </source>
</reference>
<gene>
    <name evidence="2" type="ORF">NTGZN8_160071</name>
</gene>
<dbReference type="Gene3D" id="3.40.50.2020">
    <property type="match status" value="1"/>
</dbReference>
<evidence type="ECO:0000313" key="3">
    <source>
        <dbReference type="Proteomes" id="UP000675882"/>
    </source>
</evidence>
<dbReference type="InterPro" id="IPR000836">
    <property type="entry name" value="PRTase_dom"/>
</dbReference>
<evidence type="ECO:0000313" key="2">
    <source>
        <dbReference type="EMBL" id="CAE6704030.1"/>
    </source>
</evidence>
<keyword evidence="2" id="KW-0808">Transferase</keyword>
<dbReference type="InterPro" id="IPR029057">
    <property type="entry name" value="PRTase-like"/>
</dbReference>
<proteinExistence type="predicted"/>
<comment type="caution">
    <text evidence="2">The sequence shown here is derived from an EMBL/GenBank/DDBJ whole genome shotgun (WGS) entry which is preliminary data.</text>
</comment>
<evidence type="ECO:0000259" key="1">
    <source>
        <dbReference type="Pfam" id="PF00156"/>
    </source>
</evidence>
<dbReference type="Pfam" id="PF00156">
    <property type="entry name" value="Pribosyltran"/>
    <property type="match status" value="1"/>
</dbReference>
<dbReference type="SUPFAM" id="SSF53271">
    <property type="entry name" value="PRTase-like"/>
    <property type="match status" value="1"/>
</dbReference>
<organism evidence="2 3">
    <name type="scientific">Candidatus Nitrotoga fabula</name>
    <dbReference type="NCBI Taxonomy" id="2182327"/>
    <lineage>
        <taxon>Bacteria</taxon>
        <taxon>Pseudomonadati</taxon>
        <taxon>Pseudomonadota</taxon>
        <taxon>Betaproteobacteria</taxon>
        <taxon>Nitrosomonadales</taxon>
        <taxon>Gallionellaceae</taxon>
        <taxon>Candidatus Nitrotoga</taxon>
    </lineage>
</organism>
<dbReference type="CDD" id="cd06223">
    <property type="entry name" value="PRTases_typeI"/>
    <property type="match status" value="1"/>
</dbReference>
<keyword evidence="3" id="KW-1185">Reference proteome</keyword>
<protein>
    <submittedName>
        <fullName evidence="2">Phosphoribosyltransferase</fullName>
    </submittedName>
</protein>
<dbReference type="Gene3D" id="3.30.1310.20">
    <property type="entry name" value="PRTase-like"/>
    <property type="match status" value="1"/>
</dbReference>
<accession>A0A916F8K4</accession>